<keyword evidence="3" id="KW-1185">Reference proteome</keyword>
<evidence type="ECO:0000313" key="3">
    <source>
        <dbReference type="Proteomes" id="UP000035963"/>
    </source>
</evidence>
<comment type="caution">
    <text evidence="2">The sequence shown here is derived from an EMBL/GenBank/DDBJ whole genome shotgun (WGS) entry which is preliminary data.</text>
</comment>
<gene>
    <name evidence="2" type="ORF">EOS_29905</name>
</gene>
<accession>A0A0J1CPB2</accession>
<proteinExistence type="predicted"/>
<dbReference type="EMBL" id="AEJF01000176">
    <property type="protein sequence ID" value="KLU22550.1"/>
    <property type="molecule type" value="Genomic_DNA"/>
</dbReference>
<sequence>MHQGPRAPKPYKTDANAAQSIDTLSKPTDLESSRTFKNPCRSVARQIVAYTLKGKCNRAMLK</sequence>
<protein>
    <submittedName>
        <fullName evidence="2">Uncharacterized protein</fullName>
    </submittedName>
</protein>
<dbReference type="PATRIC" id="fig|908627.4.peg.6674"/>
<reference evidence="2 3" key="1">
    <citation type="journal article" date="2015" name="Genome Announc.">
        <title>Draft Genome Sequence of Burkholderia sp. Strain PML1(12), an Ectomycorrhizosphere-Inhabiting Bacterium with Effective Mineral-Weathering Ability.</title>
        <authorList>
            <person name="Uroz S."/>
            <person name="Oger P."/>
        </authorList>
    </citation>
    <scope>NUCLEOTIDE SEQUENCE [LARGE SCALE GENOMIC DNA]</scope>
    <source>
        <strain evidence="3">PML1(12)</strain>
    </source>
</reference>
<feature type="region of interest" description="Disordered" evidence="1">
    <location>
        <begin position="1"/>
        <end position="35"/>
    </location>
</feature>
<organism evidence="2 3">
    <name type="scientific">Caballeronia mineralivorans PML1(12)</name>
    <dbReference type="NCBI Taxonomy" id="908627"/>
    <lineage>
        <taxon>Bacteria</taxon>
        <taxon>Pseudomonadati</taxon>
        <taxon>Pseudomonadota</taxon>
        <taxon>Betaproteobacteria</taxon>
        <taxon>Burkholderiales</taxon>
        <taxon>Burkholderiaceae</taxon>
        <taxon>Caballeronia</taxon>
    </lineage>
</organism>
<evidence type="ECO:0000313" key="2">
    <source>
        <dbReference type="EMBL" id="KLU22550.1"/>
    </source>
</evidence>
<name>A0A0J1CPB2_9BURK</name>
<dbReference type="AlphaFoldDB" id="A0A0J1CPB2"/>
<feature type="compositionally biased region" description="Polar residues" evidence="1">
    <location>
        <begin position="16"/>
        <end position="26"/>
    </location>
</feature>
<evidence type="ECO:0000256" key="1">
    <source>
        <dbReference type="SAM" id="MobiDB-lite"/>
    </source>
</evidence>
<dbReference type="Proteomes" id="UP000035963">
    <property type="component" value="Unassembled WGS sequence"/>
</dbReference>